<name>A0A915EXX9_9CEST</name>
<organism evidence="6 7">
    <name type="scientific">Echinococcus canadensis</name>
    <dbReference type="NCBI Taxonomy" id="519352"/>
    <lineage>
        <taxon>Eukaryota</taxon>
        <taxon>Metazoa</taxon>
        <taxon>Spiralia</taxon>
        <taxon>Lophotrochozoa</taxon>
        <taxon>Platyhelminthes</taxon>
        <taxon>Cestoda</taxon>
        <taxon>Eucestoda</taxon>
        <taxon>Cyclophyllidea</taxon>
        <taxon>Taeniidae</taxon>
        <taxon>Echinococcus</taxon>
        <taxon>Echinococcus canadensis group</taxon>
    </lineage>
</organism>
<dbReference type="Gene3D" id="1.20.1250.20">
    <property type="entry name" value="MFS general substrate transporter like domains"/>
    <property type="match status" value="1"/>
</dbReference>
<dbReference type="SUPFAM" id="SSF103473">
    <property type="entry name" value="MFS general substrate transporter"/>
    <property type="match status" value="2"/>
</dbReference>
<feature type="transmembrane region" description="Helical" evidence="5">
    <location>
        <begin position="226"/>
        <end position="246"/>
    </location>
</feature>
<accession>A0A915EXX9</accession>
<feature type="transmembrane region" description="Helical" evidence="5">
    <location>
        <begin position="78"/>
        <end position="101"/>
    </location>
</feature>
<dbReference type="GO" id="GO:0016020">
    <property type="term" value="C:membrane"/>
    <property type="evidence" value="ECO:0007669"/>
    <property type="project" value="UniProtKB-SubCell"/>
</dbReference>
<evidence type="ECO:0000256" key="4">
    <source>
        <dbReference type="ARBA" id="ARBA00023136"/>
    </source>
</evidence>
<feature type="transmembrane region" description="Helical" evidence="5">
    <location>
        <begin position="375"/>
        <end position="399"/>
    </location>
</feature>
<dbReference type="Proteomes" id="UP000887562">
    <property type="component" value="Unplaced"/>
</dbReference>
<protein>
    <submittedName>
        <fullName evidence="7">Adenylate cyclase</fullName>
    </submittedName>
</protein>
<feature type="transmembrane region" description="Helical" evidence="5">
    <location>
        <begin position="7"/>
        <end position="27"/>
    </location>
</feature>
<evidence type="ECO:0000256" key="5">
    <source>
        <dbReference type="SAM" id="Phobius"/>
    </source>
</evidence>
<keyword evidence="2 5" id="KW-0812">Transmembrane</keyword>
<evidence type="ECO:0000313" key="6">
    <source>
        <dbReference type="Proteomes" id="UP000887562"/>
    </source>
</evidence>
<dbReference type="WBParaSite" id="maker-E.canG7_contigs_1966-snap-gene-0.15-mRNA-1">
    <property type="protein sequence ID" value="maker-E.canG7_contigs_1966-snap-gene-0.15-mRNA-1"/>
    <property type="gene ID" value="EcG7_01912"/>
</dbReference>
<keyword evidence="3 5" id="KW-1133">Transmembrane helix</keyword>
<feature type="transmembrane region" description="Helical" evidence="5">
    <location>
        <begin position="516"/>
        <end position="538"/>
    </location>
</feature>
<evidence type="ECO:0000313" key="7">
    <source>
        <dbReference type="WBParaSite" id="maker-E.canG7_contigs_1966-snap-gene-0.15-mRNA-1"/>
    </source>
</evidence>
<sequence length="610" mass="66272">MKRSAIYALVFTIGILTVATATCILFSRMQYLVYRLNKVSGITPCGEGEDFCQGTANQSQFDGMDKTAREQWVQSQSAFVATTMSFVSGIVGLFTIVPLGFISDRFGRKCGLLIAYTGFAIEAVLNALVMLLNLPLWILIFATLPSSILGNGLYGIMTQLYVCIVDLTEQKAEIMERRLSVVPQPIDSETPPPPLERRRTRSILEKCEPKSVTTVQSSMASERLSFIALFEGCTGITLSVGTMAIGPVIQKFGFVFSGWVVLVLTGINAVLSVFLPNTRDLWYNPAVKEEKSQEFDQESRTKLLSVSPASTEDSPNPSSPLPKKSCCLALKQAFAFVTVPIIIEIIANLLAGMVAMTDIPILNLYFIGNPFTMTISQVGLAIGLRTIGCSVASGLFVLFNMFYLQPRLATPNAPAFETSKASTSEGDVLCLTGAEVAAEKKVKILEARRIILFSLGGIFLVMAVSRFFYGLSSNFSKPTCFVLLFIGMTLNAFQFYGPLARALLSGLVTCEVQGLLYALVGFADALGSFIGSTALPALFATTVFMNAGFVFHMGVLILALAFVLTAPTHTEGTGMDFGRASLGMPLHFPCDLQRTCWRLNPVYLGHQRCI</sequence>
<feature type="transmembrane region" description="Helical" evidence="5">
    <location>
        <begin position="481"/>
        <end position="504"/>
    </location>
</feature>
<feature type="transmembrane region" description="Helical" evidence="5">
    <location>
        <begin position="252"/>
        <end position="275"/>
    </location>
</feature>
<feature type="transmembrane region" description="Helical" evidence="5">
    <location>
        <begin position="333"/>
        <end position="355"/>
    </location>
</feature>
<evidence type="ECO:0000256" key="1">
    <source>
        <dbReference type="ARBA" id="ARBA00004141"/>
    </source>
</evidence>
<dbReference type="AlphaFoldDB" id="A0A915EXX9"/>
<dbReference type="GO" id="GO:0022857">
    <property type="term" value="F:transmembrane transporter activity"/>
    <property type="evidence" value="ECO:0007669"/>
    <property type="project" value="TreeGrafter"/>
</dbReference>
<feature type="transmembrane region" description="Helical" evidence="5">
    <location>
        <begin position="544"/>
        <end position="565"/>
    </location>
</feature>
<dbReference type="PANTHER" id="PTHR23507">
    <property type="entry name" value="ZGC:174356"/>
    <property type="match status" value="1"/>
</dbReference>
<dbReference type="InterPro" id="IPR036259">
    <property type="entry name" value="MFS_trans_sf"/>
</dbReference>
<evidence type="ECO:0000256" key="2">
    <source>
        <dbReference type="ARBA" id="ARBA00022692"/>
    </source>
</evidence>
<keyword evidence="6" id="KW-1185">Reference proteome</keyword>
<reference evidence="7" key="1">
    <citation type="submission" date="2022-11" db="UniProtKB">
        <authorList>
            <consortium name="WormBaseParasite"/>
        </authorList>
    </citation>
    <scope>IDENTIFICATION</scope>
</reference>
<dbReference type="PANTHER" id="PTHR23507:SF1">
    <property type="entry name" value="FI18259P1-RELATED"/>
    <property type="match status" value="1"/>
</dbReference>
<feature type="transmembrane region" description="Helical" evidence="5">
    <location>
        <begin position="450"/>
        <end position="469"/>
    </location>
</feature>
<keyword evidence="4 5" id="KW-0472">Membrane</keyword>
<comment type="subcellular location">
    <subcellularLocation>
        <location evidence="1">Membrane</location>
        <topology evidence="1">Multi-pass membrane protein</topology>
    </subcellularLocation>
</comment>
<feature type="transmembrane region" description="Helical" evidence="5">
    <location>
        <begin position="113"/>
        <end position="142"/>
    </location>
</feature>
<proteinExistence type="predicted"/>
<evidence type="ECO:0000256" key="3">
    <source>
        <dbReference type="ARBA" id="ARBA00022989"/>
    </source>
</evidence>